<dbReference type="Proteomes" id="UP000823616">
    <property type="component" value="Unassembled WGS sequence"/>
</dbReference>
<comment type="caution">
    <text evidence="1">The sequence shown here is derived from an EMBL/GenBank/DDBJ whole genome shotgun (WGS) entry which is preliminary data.</text>
</comment>
<accession>A0A9D9EKI7</accession>
<dbReference type="AlphaFoldDB" id="A0A9D9EKI7"/>
<evidence type="ECO:0000313" key="1">
    <source>
        <dbReference type="EMBL" id="MBO8449781.1"/>
    </source>
</evidence>
<protein>
    <submittedName>
        <fullName evidence="1">Uncharacterized protein</fullName>
    </submittedName>
</protein>
<dbReference type="EMBL" id="JADIMS010000029">
    <property type="protein sequence ID" value="MBO8449781.1"/>
    <property type="molecule type" value="Genomic_DNA"/>
</dbReference>
<evidence type="ECO:0000313" key="2">
    <source>
        <dbReference type="Proteomes" id="UP000823616"/>
    </source>
</evidence>
<reference evidence="1" key="2">
    <citation type="journal article" date="2021" name="PeerJ">
        <title>Extensive microbial diversity within the chicken gut microbiome revealed by metagenomics and culture.</title>
        <authorList>
            <person name="Gilroy R."/>
            <person name="Ravi A."/>
            <person name="Getino M."/>
            <person name="Pursley I."/>
            <person name="Horton D.L."/>
            <person name="Alikhan N.F."/>
            <person name="Baker D."/>
            <person name="Gharbi K."/>
            <person name="Hall N."/>
            <person name="Watson M."/>
            <person name="Adriaenssens E.M."/>
            <person name="Foster-Nyarko E."/>
            <person name="Jarju S."/>
            <person name="Secka A."/>
            <person name="Antonio M."/>
            <person name="Oren A."/>
            <person name="Chaudhuri R.R."/>
            <person name="La Ragione R."/>
            <person name="Hildebrand F."/>
            <person name="Pallen M.J."/>
        </authorList>
    </citation>
    <scope>NUCLEOTIDE SEQUENCE</scope>
    <source>
        <strain evidence="1">B3-4054</strain>
    </source>
</reference>
<reference evidence="1" key="1">
    <citation type="submission" date="2020-10" db="EMBL/GenBank/DDBJ databases">
        <authorList>
            <person name="Gilroy R."/>
        </authorList>
    </citation>
    <scope>NUCLEOTIDE SEQUENCE</scope>
    <source>
        <strain evidence="1">B3-4054</strain>
    </source>
</reference>
<gene>
    <name evidence="1" type="ORF">IAA96_01595</name>
</gene>
<sequence>MSVSRLFRRGSVFRSGGIRAGFPLAVVFLFFLAVFAAPALYAQDDPLDGLFDEVTDVEISGGSSPGDGFVPYDGDEGTGFTGDLDSLFEDAEDISAEEAGAGGGPASKSSPATGGLNALLPESSPLSVSGHLVTEVGLGYVWAESGNNLSGYFDFENILTLSARASRNLSLTGRILTEFPSFNIGLDEIFFDYLLFDRIYLSGGKRQYYWGYVRLFDDDDEYDDKTGRFQPNILYDSKENISARLVVPVSVFSFSAVAMFPLLSAEGHSGTDPVSPSFMSFAGSAEARIGRTTVNIFGRKFPSSVTGPQGIPILGLEAKRTILGFDLYLHAQARIASFYRLADLRAEGFDRITFVGGIMRLWDFFKPNIAVNLEYQNVFRPEPADSDPRVSQRLAFVGAVTKIGPGERLTAGVEWNHDLTDCSGDVTPGVIVSGFLPHARWKTAAEIYYGKDPEGARISSPTIRLGSTIYLEMDY</sequence>
<proteinExistence type="predicted"/>
<name>A0A9D9EKI7_9SPIR</name>
<organism evidence="1 2">
    <name type="scientific">Candidatus Avitreponema avistercoris</name>
    <dbReference type="NCBI Taxonomy" id="2840705"/>
    <lineage>
        <taxon>Bacteria</taxon>
        <taxon>Pseudomonadati</taxon>
        <taxon>Spirochaetota</taxon>
        <taxon>Spirochaetia</taxon>
        <taxon>Spirochaetales</taxon>
        <taxon>Candidatus Avitreponema</taxon>
    </lineage>
</organism>